<evidence type="ECO:0000313" key="12">
    <source>
        <dbReference type="EMBL" id="KKS17998.1"/>
    </source>
</evidence>
<dbReference type="Proteomes" id="UP000033969">
    <property type="component" value="Unassembled WGS sequence"/>
</dbReference>
<dbReference type="EMBL" id="LCBU01000013">
    <property type="protein sequence ID" value="KKS17998.1"/>
    <property type="molecule type" value="Genomic_DNA"/>
</dbReference>
<dbReference type="PANTHER" id="PTHR12428">
    <property type="entry name" value="OXA1"/>
    <property type="match status" value="1"/>
</dbReference>
<keyword evidence="8" id="KW-0143">Chaperone</keyword>
<evidence type="ECO:0000256" key="2">
    <source>
        <dbReference type="ARBA" id="ARBA00022448"/>
    </source>
</evidence>
<evidence type="ECO:0000259" key="11">
    <source>
        <dbReference type="Pfam" id="PF02096"/>
    </source>
</evidence>
<sequence length="278" mass="31203">MGNIFTTILVQPLTNGLILFYKYLGQNLGVAIILFSIFLIFVLRPLTKPYLESMKKIKDIGPQVEKLKKKFGSDKLKFSQAQAELYKQNKINPTAGCLPYILQFLVLIALFQVFTVALSEQEITSGKLNQLLYAPLKFSDGQALNTKFIYMNISKPDTFNIPGISFGFPGLFLILATFAQFLSVKITTPYIKAEEKIAKKTKGNLDDTQVMMQKSMTYMMPLMTLIFGLKLPSGLALYWLVYSLVNVWQQVSMSGWGSLTPMVNLVKSKVTKNNGCSV</sequence>
<evidence type="ECO:0000256" key="3">
    <source>
        <dbReference type="ARBA" id="ARBA00022475"/>
    </source>
</evidence>
<keyword evidence="3" id="KW-1003">Cell membrane</keyword>
<evidence type="ECO:0000256" key="10">
    <source>
        <dbReference type="SAM" id="Phobius"/>
    </source>
</evidence>
<feature type="domain" description="Membrane insertase YidC/Oxa/ALB C-terminal" evidence="11">
    <location>
        <begin position="29"/>
        <end position="253"/>
    </location>
</feature>
<dbReference type="CDD" id="cd20070">
    <property type="entry name" value="5TM_YidC_Alb3"/>
    <property type="match status" value="1"/>
</dbReference>
<protein>
    <submittedName>
        <fullName evidence="12">Membrane protein insertase, YidC/Oxa1 family</fullName>
    </submittedName>
</protein>
<dbReference type="GO" id="GO:0051205">
    <property type="term" value="P:protein insertion into membrane"/>
    <property type="evidence" value="ECO:0007669"/>
    <property type="project" value="TreeGrafter"/>
</dbReference>
<dbReference type="GO" id="GO:0015031">
    <property type="term" value="P:protein transport"/>
    <property type="evidence" value="ECO:0007669"/>
    <property type="project" value="UniProtKB-KW"/>
</dbReference>
<feature type="transmembrane region" description="Helical" evidence="10">
    <location>
        <begin position="218"/>
        <end position="241"/>
    </location>
</feature>
<dbReference type="GO" id="GO:0032977">
    <property type="term" value="F:membrane insertase activity"/>
    <property type="evidence" value="ECO:0007669"/>
    <property type="project" value="InterPro"/>
</dbReference>
<evidence type="ECO:0000256" key="4">
    <source>
        <dbReference type="ARBA" id="ARBA00022692"/>
    </source>
</evidence>
<comment type="subcellular location">
    <subcellularLocation>
        <location evidence="1">Cell membrane</location>
        <topology evidence="1">Multi-pass membrane protein</topology>
    </subcellularLocation>
    <subcellularLocation>
        <location evidence="9">Membrane</location>
        <topology evidence="9">Multi-pass membrane protein</topology>
    </subcellularLocation>
</comment>
<dbReference type="PANTHER" id="PTHR12428:SF65">
    <property type="entry name" value="CYTOCHROME C OXIDASE ASSEMBLY PROTEIN COX18, MITOCHONDRIAL"/>
    <property type="match status" value="1"/>
</dbReference>
<keyword evidence="7 10" id="KW-0472">Membrane</keyword>
<dbReference type="AlphaFoldDB" id="A0A0G0ZXY6"/>
<accession>A0A0G0ZXY6</accession>
<evidence type="ECO:0000256" key="6">
    <source>
        <dbReference type="ARBA" id="ARBA00022989"/>
    </source>
</evidence>
<feature type="transmembrane region" description="Helical" evidence="10">
    <location>
        <begin position="28"/>
        <end position="46"/>
    </location>
</feature>
<evidence type="ECO:0000256" key="5">
    <source>
        <dbReference type="ARBA" id="ARBA00022927"/>
    </source>
</evidence>
<dbReference type="Pfam" id="PF02096">
    <property type="entry name" value="60KD_IMP"/>
    <property type="match status" value="1"/>
</dbReference>
<feature type="transmembrane region" description="Helical" evidence="10">
    <location>
        <begin position="161"/>
        <end position="182"/>
    </location>
</feature>
<reference evidence="12 13" key="1">
    <citation type="journal article" date="2015" name="Nature">
        <title>rRNA introns, odd ribosomes, and small enigmatic genomes across a large radiation of phyla.</title>
        <authorList>
            <person name="Brown C.T."/>
            <person name="Hug L.A."/>
            <person name="Thomas B.C."/>
            <person name="Sharon I."/>
            <person name="Castelle C.J."/>
            <person name="Singh A."/>
            <person name="Wilkins M.J."/>
            <person name="Williams K.H."/>
            <person name="Banfield J.F."/>
        </authorList>
    </citation>
    <scope>NUCLEOTIDE SEQUENCE [LARGE SCALE GENOMIC DNA]</scope>
</reference>
<keyword evidence="4 9" id="KW-0812">Transmembrane</keyword>
<keyword evidence="6 10" id="KW-1133">Transmembrane helix</keyword>
<feature type="transmembrane region" description="Helical" evidence="10">
    <location>
        <begin position="97"/>
        <end position="118"/>
    </location>
</feature>
<evidence type="ECO:0000256" key="8">
    <source>
        <dbReference type="ARBA" id="ARBA00023186"/>
    </source>
</evidence>
<keyword evidence="2" id="KW-0813">Transport</keyword>
<name>A0A0G0ZXY6_9BACT</name>
<evidence type="ECO:0000313" key="13">
    <source>
        <dbReference type="Proteomes" id="UP000033969"/>
    </source>
</evidence>
<keyword evidence="5" id="KW-0653">Protein transport</keyword>
<evidence type="ECO:0000256" key="1">
    <source>
        <dbReference type="ARBA" id="ARBA00004651"/>
    </source>
</evidence>
<dbReference type="NCBIfam" id="TIGR03592">
    <property type="entry name" value="yidC_oxa1_cterm"/>
    <property type="match status" value="1"/>
</dbReference>
<gene>
    <name evidence="12" type="ORF">UU74_C0013G0005</name>
</gene>
<comment type="caution">
    <text evidence="12">The sequence shown here is derived from an EMBL/GenBank/DDBJ whole genome shotgun (WGS) entry which is preliminary data.</text>
</comment>
<evidence type="ECO:0000256" key="9">
    <source>
        <dbReference type="RuleBase" id="RU003945"/>
    </source>
</evidence>
<dbReference type="InterPro" id="IPR047196">
    <property type="entry name" value="YidC_ALB_C"/>
</dbReference>
<comment type="similarity">
    <text evidence="9">Belongs to the OXA1/ALB3/YidC family.</text>
</comment>
<organism evidence="12 13">
    <name type="scientific">Candidatus Woesebacteria bacterium GW2011_GWA1_41_7</name>
    <dbReference type="NCBI Taxonomy" id="1618556"/>
    <lineage>
        <taxon>Bacteria</taxon>
        <taxon>Candidatus Woeseibacteriota</taxon>
    </lineage>
</organism>
<proteinExistence type="inferred from homology"/>
<dbReference type="InterPro" id="IPR028055">
    <property type="entry name" value="YidC/Oxa/ALB_C"/>
</dbReference>
<dbReference type="InterPro" id="IPR001708">
    <property type="entry name" value="YidC/ALB3/OXA1/COX18"/>
</dbReference>
<dbReference type="GO" id="GO:0005886">
    <property type="term" value="C:plasma membrane"/>
    <property type="evidence" value="ECO:0007669"/>
    <property type="project" value="UniProtKB-SubCell"/>
</dbReference>
<evidence type="ECO:0000256" key="7">
    <source>
        <dbReference type="ARBA" id="ARBA00023136"/>
    </source>
</evidence>